<evidence type="ECO:0000313" key="2">
    <source>
        <dbReference type="EMBL" id="PON81262.1"/>
    </source>
</evidence>
<dbReference type="EMBL" id="JXTC01000221">
    <property type="protein sequence ID" value="PON81262.1"/>
    <property type="molecule type" value="Genomic_DNA"/>
</dbReference>
<dbReference type="OrthoDB" id="10496271at2759"/>
<comment type="caution">
    <text evidence="2">The sequence shown here is derived from an EMBL/GenBank/DDBJ whole genome shotgun (WGS) entry which is preliminary data.</text>
</comment>
<reference evidence="3" key="1">
    <citation type="submission" date="2016-06" db="EMBL/GenBank/DDBJ databases">
        <title>Parallel loss of symbiosis genes in relatives of nitrogen-fixing non-legume Parasponia.</title>
        <authorList>
            <person name="Van Velzen R."/>
            <person name="Holmer R."/>
            <person name="Bu F."/>
            <person name="Rutten L."/>
            <person name="Van Zeijl A."/>
            <person name="Liu W."/>
            <person name="Santuari L."/>
            <person name="Cao Q."/>
            <person name="Sharma T."/>
            <person name="Shen D."/>
            <person name="Roswanjaya Y."/>
            <person name="Wardhani T."/>
            <person name="Kalhor M.S."/>
            <person name="Jansen J."/>
            <person name="Van den Hoogen J."/>
            <person name="Gungor B."/>
            <person name="Hartog M."/>
            <person name="Hontelez J."/>
            <person name="Verver J."/>
            <person name="Yang W.-C."/>
            <person name="Schijlen E."/>
            <person name="Repin R."/>
            <person name="Schilthuizen M."/>
            <person name="Schranz E."/>
            <person name="Heidstra R."/>
            <person name="Miyata K."/>
            <person name="Fedorova E."/>
            <person name="Kohlen W."/>
            <person name="Bisseling T."/>
            <person name="Smit S."/>
            <person name="Geurts R."/>
        </authorList>
    </citation>
    <scope>NUCLEOTIDE SEQUENCE [LARGE SCALE GENOMIC DNA]</scope>
    <source>
        <strain evidence="3">cv. RG33-2</strain>
    </source>
</reference>
<dbReference type="AlphaFoldDB" id="A0A2P5E6T2"/>
<keyword evidence="3" id="KW-1185">Reference proteome</keyword>
<gene>
    <name evidence="2" type="ORF">TorRG33x02_230020</name>
</gene>
<accession>A0A2P5E6T2</accession>
<evidence type="ECO:0000256" key="1">
    <source>
        <dbReference type="SAM" id="MobiDB-lite"/>
    </source>
</evidence>
<feature type="region of interest" description="Disordered" evidence="1">
    <location>
        <begin position="20"/>
        <end position="50"/>
    </location>
</feature>
<feature type="compositionally biased region" description="Low complexity" evidence="1">
    <location>
        <begin position="34"/>
        <end position="48"/>
    </location>
</feature>
<dbReference type="InParanoid" id="A0A2P5E6T2"/>
<organism evidence="2 3">
    <name type="scientific">Trema orientale</name>
    <name type="common">Charcoal tree</name>
    <name type="synonym">Celtis orientalis</name>
    <dbReference type="NCBI Taxonomy" id="63057"/>
    <lineage>
        <taxon>Eukaryota</taxon>
        <taxon>Viridiplantae</taxon>
        <taxon>Streptophyta</taxon>
        <taxon>Embryophyta</taxon>
        <taxon>Tracheophyta</taxon>
        <taxon>Spermatophyta</taxon>
        <taxon>Magnoliopsida</taxon>
        <taxon>eudicotyledons</taxon>
        <taxon>Gunneridae</taxon>
        <taxon>Pentapetalae</taxon>
        <taxon>rosids</taxon>
        <taxon>fabids</taxon>
        <taxon>Rosales</taxon>
        <taxon>Cannabaceae</taxon>
        <taxon>Trema</taxon>
    </lineage>
</organism>
<feature type="compositionally biased region" description="Basic residues" evidence="1">
    <location>
        <begin position="20"/>
        <end position="32"/>
    </location>
</feature>
<sequence length="111" mass="11998">MQIEPIIFWAWGSRQMIRRHSTTTTTRARRINTRPDCGGSSSSSSGRRVPLRRRRASLLLDTTALAASCLGLGRLGRGHVAGHVAWASLTGVPSGIRARVEQVQAHVDVAG</sequence>
<protein>
    <submittedName>
        <fullName evidence="2">Uncharacterized protein</fullName>
    </submittedName>
</protein>
<evidence type="ECO:0000313" key="3">
    <source>
        <dbReference type="Proteomes" id="UP000237000"/>
    </source>
</evidence>
<dbReference type="Proteomes" id="UP000237000">
    <property type="component" value="Unassembled WGS sequence"/>
</dbReference>
<proteinExistence type="predicted"/>
<name>A0A2P5E6T2_TREOI</name>